<keyword evidence="2" id="KW-1185">Reference proteome</keyword>
<evidence type="ECO:0000313" key="2">
    <source>
        <dbReference type="Proteomes" id="UP000756921"/>
    </source>
</evidence>
<dbReference type="Proteomes" id="UP000756921">
    <property type="component" value="Unassembled WGS sequence"/>
</dbReference>
<gene>
    <name evidence="1" type="ORF">PMIN01_04619</name>
</gene>
<sequence length="79" mass="9398">MVHIWILRFDRLLGRKRTLLVPQCEKLWLAFWSEMPSVLRFCGVRLGLRLRWCPCLRLSFTQELQVPNRLLLHGCGAHL</sequence>
<dbReference type="EMBL" id="WJXW01000004">
    <property type="protein sequence ID" value="KAF9736840.1"/>
    <property type="molecule type" value="Genomic_DNA"/>
</dbReference>
<comment type="caution">
    <text evidence="1">The sequence shown here is derived from an EMBL/GenBank/DDBJ whole genome shotgun (WGS) entry which is preliminary data.</text>
</comment>
<accession>A0A9P6KS41</accession>
<protein>
    <submittedName>
        <fullName evidence="1">Uncharacterized protein</fullName>
    </submittedName>
</protein>
<evidence type="ECO:0000313" key="1">
    <source>
        <dbReference type="EMBL" id="KAF9736840.1"/>
    </source>
</evidence>
<reference evidence="1" key="1">
    <citation type="journal article" date="2020" name="Mol. Plant Microbe Interact.">
        <title>Genome Sequence of the Biocontrol Agent Coniothyrium minitans strain Conio (IMI 134523).</title>
        <authorList>
            <person name="Patel D."/>
            <person name="Shittu T.A."/>
            <person name="Baroncelli R."/>
            <person name="Muthumeenakshi S."/>
            <person name="Osborne T.H."/>
            <person name="Janganan T.K."/>
            <person name="Sreenivasaprasad S."/>
        </authorList>
    </citation>
    <scope>NUCLEOTIDE SEQUENCE</scope>
    <source>
        <strain evidence="1">Conio</strain>
    </source>
</reference>
<name>A0A9P6KS41_9PLEO</name>
<proteinExistence type="predicted"/>
<dbReference type="AlphaFoldDB" id="A0A9P6KS41"/>
<organism evidence="1 2">
    <name type="scientific">Paraphaeosphaeria minitans</name>
    <dbReference type="NCBI Taxonomy" id="565426"/>
    <lineage>
        <taxon>Eukaryota</taxon>
        <taxon>Fungi</taxon>
        <taxon>Dikarya</taxon>
        <taxon>Ascomycota</taxon>
        <taxon>Pezizomycotina</taxon>
        <taxon>Dothideomycetes</taxon>
        <taxon>Pleosporomycetidae</taxon>
        <taxon>Pleosporales</taxon>
        <taxon>Massarineae</taxon>
        <taxon>Didymosphaeriaceae</taxon>
        <taxon>Paraphaeosphaeria</taxon>
    </lineage>
</organism>
<dbReference type="OrthoDB" id="10439554at2759"/>